<name>A0A1A7QPU8_9FLAO</name>
<proteinExistence type="predicted"/>
<sequence>MKKILIILSLIAFVSCEDVITVDLETEAPRLVIDANINWEKGTSGATQTILLSLSHGYYDNTIPKVSGATVYVTNSENSVFDFIEEPATDLNSGRYTCENFVPVLGETYTLTVIHKGQTYRSTEKLMATPDITSVEQRSDLGLNNDEIGIKVFWNDIPNERNYYLVRFESVANAFPEYTIIDDRYNQGNVMNELYGDEDLEVGNTVNIILYGISERYSNYMGILIAASTGGGGGPFQVTPSAVKGNIVNQTNTKDYAYGYFRLGETDTLPYEIQ</sequence>
<dbReference type="InterPro" id="IPR025345">
    <property type="entry name" value="DUF4249"/>
</dbReference>
<reference evidence="1 2" key="1">
    <citation type="submission" date="2018-06" db="EMBL/GenBank/DDBJ databases">
        <title>Genomic Encyclopedia of Archaeal and Bacterial Type Strains, Phase II (KMG-II): from individual species to whole genera.</title>
        <authorList>
            <person name="Goeker M."/>
        </authorList>
    </citation>
    <scope>NUCLEOTIDE SEQUENCE [LARGE SCALE GENOMIC DNA]</scope>
    <source>
        <strain evidence="1 2">DSM 12408</strain>
    </source>
</reference>
<keyword evidence="2" id="KW-1185">Reference proteome</keyword>
<dbReference type="AlphaFoldDB" id="A0A1A7QPU8"/>
<dbReference type="EMBL" id="QLLQ01000004">
    <property type="protein sequence ID" value="RAJ25096.1"/>
    <property type="molecule type" value="Genomic_DNA"/>
</dbReference>
<dbReference type="Proteomes" id="UP000248987">
    <property type="component" value="Unassembled WGS sequence"/>
</dbReference>
<dbReference type="STRING" id="49280.A9996_18210"/>
<gene>
    <name evidence="1" type="ORF">LX77_01397</name>
</gene>
<dbReference type="RefSeq" id="WP_066438693.1">
    <property type="nucleotide sequence ID" value="NZ_LZRN01000069.1"/>
</dbReference>
<dbReference type="OrthoDB" id="1430047at2"/>
<evidence type="ECO:0000313" key="1">
    <source>
        <dbReference type="EMBL" id="RAJ25096.1"/>
    </source>
</evidence>
<dbReference type="PROSITE" id="PS51257">
    <property type="entry name" value="PROKAR_LIPOPROTEIN"/>
    <property type="match status" value="1"/>
</dbReference>
<dbReference type="Pfam" id="PF14054">
    <property type="entry name" value="DUF4249"/>
    <property type="match status" value="1"/>
</dbReference>
<protein>
    <submittedName>
        <fullName evidence="1">Uncharacterized protein DUF4249</fullName>
    </submittedName>
</protein>
<evidence type="ECO:0000313" key="2">
    <source>
        <dbReference type="Proteomes" id="UP000248987"/>
    </source>
</evidence>
<comment type="caution">
    <text evidence="1">The sequence shown here is derived from an EMBL/GenBank/DDBJ whole genome shotgun (WGS) entry which is preliminary data.</text>
</comment>
<organism evidence="1 2">
    <name type="scientific">Gelidibacter algens</name>
    <dbReference type="NCBI Taxonomy" id="49280"/>
    <lineage>
        <taxon>Bacteria</taxon>
        <taxon>Pseudomonadati</taxon>
        <taxon>Bacteroidota</taxon>
        <taxon>Flavobacteriia</taxon>
        <taxon>Flavobacteriales</taxon>
        <taxon>Flavobacteriaceae</taxon>
        <taxon>Gelidibacter</taxon>
    </lineage>
</organism>
<accession>A0A1A7QPU8</accession>